<organism evidence="1 2">
    <name type="scientific">Canavalia gladiata</name>
    <name type="common">Sword bean</name>
    <name type="synonym">Dolichos gladiatus</name>
    <dbReference type="NCBI Taxonomy" id="3824"/>
    <lineage>
        <taxon>Eukaryota</taxon>
        <taxon>Viridiplantae</taxon>
        <taxon>Streptophyta</taxon>
        <taxon>Embryophyta</taxon>
        <taxon>Tracheophyta</taxon>
        <taxon>Spermatophyta</taxon>
        <taxon>Magnoliopsida</taxon>
        <taxon>eudicotyledons</taxon>
        <taxon>Gunneridae</taxon>
        <taxon>Pentapetalae</taxon>
        <taxon>rosids</taxon>
        <taxon>fabids</taxon>
        <taxon>Fabales</taxon>
        <taxon>Fabaceae</taxon>
        <taxon>Papilionoideae</taxon>
        <taxon>50 kb inversion clade</taxon>
        <taxon>NPAAA clade</taxon>
        <taxon>indigoferoid/millettioid clade</taxon>
        <taxon>Phaseoleae</taxon>
        <taxon>Canavalia</taxon>
    </lineage>
</organism>
<evidence type="ECO:0000313" key="2">
    <source>
        <dbReference type="Proteomes" id="UP001367508"/>
    </source>
</evidence>
<dbReference type="Proteomes" id="UP001367508">
    <property type="component" value="Unassembled WGS sequence"/>
</dbReference>
<gene>
    <name evidence="1" type="ORF">VNO77_22962</name>
</gene>
<proteinExistence type="predicted"/>
<reference evidence="1 2" key="1">
    <citation type="submission" date="2024-01" db="EMBL/GenBank/DDBJ databases">
        <title>The genomes of 5 underutilized Papilionoideae crops provide insights into root nodulation and disease resistanc.</title>
        <authorList>
            <person name="Jiang F."/>
        </authorList>
    </citation>
    <scope>NUCLEOTIDE SEQUENCE [LARGE SCALE GENOMIC DNA]</scope>
    <source>
        <strain evidence="1">LVBAO_FW01</strain>
        <tissue evidence="1">Leaves</tissue>
    </source>
</reference>
<keyword evidence="2" id="KW-1185">Reference proteome</keyword>
<dbReference type="EMBL" id="JAYMYQ010000005">
    <property type="protein sequence ID" value="KAK7328836.1"/>
    <property type="molecule type" value="Genomic_DNA"/>
</dbReference>
<dbReference type="AlphaFoldDB" id="A0AAN9QB29"/>
<protein>
    <submittedName>
        <fullName evidence="1">Uncharacterized protein</fullName>
    </submittedName>
</protein>
<sequence>MTFFIHQKYKLCFISGFMLIRFWSKKLRLGLCSCQLKLVLDLDDFKYNAELGLHRMGFGCVQLKGLPELPYLVIDGH</sequence>
<comment type="caution">
    <text evidence="1">The sequence shown here is derived from an EMBL/GenBank/DDBJ whole genome shotgun (WGS) entry which is preliminary data.</text>
</comment>
<evidence type="ECO:0000313" key="1">
    <source>
        <dbReference type="EMBL" id="KAK7328836.1"/>
    </source>
</evidence>
<accession>A0AAN9QB29</accession>
<name>A0AAN9QB29_CANGL</name>